<dbReference type="STRING" id="61395.A0A1Y1WN54"/>
<feature type="domain" description="PWI" evidence="4">
    <location>
        <begin position="422"/>
        <end position="519"/>
    </location>
</feature>
<dbReference type="EMBL" id="MCFD01000001">
    <property type="protein sequence ID" value="ORX74646.1"/>
    <property type="molecule type" value="Genomic_DNA"/>
</dbReference>
<dbReference type="Proteomes" id="UP000193922">
    <property type="component" value="Unassembled WGS sequence"/>
</dbReference>
<keyword evidence="1" id="KW-0694">RNA-binding</keyword>
<dbReference type="InterPro" id="IPR034268">
    <property type="entry name" value="RBM25_RRM"/>
</dbReference>
<dbReference type="PROSITE" id="PS50102">
    <property type="entry name" value="RRM"/>
    <property type="match status" value="1"/>
</dbReference>
<keyword evidence="6" id="KW-1185">Reference proteome</keyword>
<dbReference type="SMART" id="SM00360">
    <property type="entry name" value="RRM"/>
    <property type="match status" value="1"/>
</dbReference>
<sequence length="519" mass="58843">MSPYQPPPLDSYGDVPPMQYMNTKPRRPSGGFAPRGPRPAPPDMFGGPIVNTFGPGEGLDAPGADAQLDRRSSLSDRPVTAFVGNITGGVTDEWVEKVLGACGTVTSWKRVYDADGKPQKFGFCEFATPRDAMCALLVLGEEKCELPGTEPRKLAVTVDANMQRTLDMHRDRLVSIEAGSDSDQKTAVHAAKEAVEKVKEEMKDQAPAEAGEGTEEIKGKQPTGQSTPEQASSSSDKKTQSKSATRSVSRARPTDHESISLEDEEAWEKQQAEAHRKRLYLDDVAERENRLARDEADRARHIEKLLLRDLDRIEERGRARDTMMMRFAAWDDDAEARMGDHEYYRDRERWWHHRKAVREREIELDVADRRQQRHEEERLAEEARKKQQQGQQQTPRRSPAEKPDPRRTKIEQLIAEIPSEPDALFAWPIKWDHVDEELVHGKIEPATRKRLVEYLGEDEEDSSLDELSKFVADHMLAHKPPHGLVEELAAILDDEASTFVARIWRVVVYESEAHARDIN</sequence>
<dbReference type="PANTHER" id="PTHR18806">
    <property type="entry name" value="RBM25 PROTEIN"/>
    <property type="match status" value="1"/>
</dbReference>
<evidence type="ECO:0008006" key="7">
    <source>
        <dbReference type="Google" id="ProtNLM"/>
    </source>
</evidence>
<dbReference type="Gene3D" id="1.20.1390.10">
    <property type="entry name" value="PWI domain"/>
    <property type="match status" value="1"/>
</dbReference>
<dbReference type="Gene3D" id="3.30.70.330">
    <property type="match status" value="1"/>
</dbReference>
<dbReference type="OrthoDB" id="6275295at2759"/>
<comment type="caution">
    <text evidence="5">The sequence shown here is derived from an EMBL/GenBank/DDBJ whole genome shotgun (WGS) entry which is preliminary data.</text>
</comment>
<evidence type="ECO:0000259" key="3">
    <source>
        <dbReference type="PROSITE" id="PS50102"/>
    </source>
</evidence>
<dbReference type="PANTHER" id="PTHR18806:SF4">
    <property type="entry name" value="RNA-BINDING PROTEIN 25"/>
    <property type="match status" value="1"/>
</dbReference>
<evidence type="ECO:0000313" key="5">
    <source>
        <dbReference type="EMBL" id="ORX74646.1"/>
    </source>
</evidence>
<feature type="domain" description="RRM" evidence="3">
    <location>
        <begin position="79"/>
        <end position="161"/>
    </location>
</feature>
<dbReference type="InterPro" id="IPR035979">
    <property type="entry name" value="RBD_domain_sf"/>
</dbReference>
<evidence type="ECO:0000256" key="2">
    <source>
        <dbReference type="SAM" id="MobiDB-lite"/>
    </source>
</evidence>
<dbReference type="SMART" id="SM00311">
    <property type="entry name" value="PWI"/>
    <property type="match status" value="1"/>
</dbReference>
<feature type="compositionally biased region" description="Basic and acidic residues" evidence="2">
    <location>
        <begin position="373"/>
        <end position="385"/>
    </location>
</feature>
<dbReference type="AlphaFoldDB" id="A0A1Y1WN54"/>
<dbReference type="InterPro" id="IPR052768">
    <property type="entry name" value="RBM25"/>
</dbReference>
<feature type="region of interest" description="Disordered" evidence="2">
    <location>
        <begin position="177"/>
        <end position="275"/>
    </location>
</feature>
<feature type="region of interest" description="Disordered" evidence="2">
    <location>
        <begin position="1"/>
        <end position="65"/>
    </location>
</feature>
<reference evidence="5 6" key="1">
    <citation type="submission" date="2016-07" db="EMBL/GenBank/DDBJ databases">
        <title>Pervasive Adenine N6-methylation of Active Genes in Fungi.</title>
        <authorList>
            <consortium name="DOE Joint Genome Institute"/>
            <person name="Mondo S.J."/>
            <person name="Dannebaum R.O."/>
            <person name="Kuo R.C."/>
            <person name="Labutti K."/>
            <person name="Haridas S."/>
            <person name="Kuo A."/>
            <person name="Salamov A."/>
            <person name="Ahrendt S.R."/>
            <person name="Lipzen A."/>
            <person name="Sullivan W."/>
            <person name="Andreopoulos W.B."/>
            <person name="Clum A."/>
            <person name="Lindquist E."/>
            <person name="Daum C."/>
            <person name="Ramamoorthy G.K."/>
            <person name="Gryganskyi A."/>
            <person name="Culley D."/>
            <person name="Magnuson J.K."/>
            <person name="James T.Y."/>
            <person name="O'Malley M.A."/>
            <person name="Stajich J.E."/>
            <person name="Spatafora J.W."/>
            <person name="Visel A."/>
            <person name="Grigoriev I.V."/>
        </authorList>
    </citation>
    <scope>NUCLEOTIDE SEQUENCE [LARGE SCALE GENOMIC DNA]</scope>
    <source>
        <strain evidence="5 6">ATCC 12442</strain>
    </source>
</reference>
<dbReference type="GeneID" id="63802911"/>
<organism evidence="5 6">
    <name type="scientific">Linderina pennispora</name>
    <dbReference type="NCBI Taxonomy" id="61395"/>
    <lineage>
        <taxon>Eukaryota</taxon>
        <taxon>Fungi</taxon>
        <taxon>Fungi incertae sedis</taxon>
        <taxon>Zoopagomycota</taxon>
        <taxon>Kickxellomycotina</taxon>
        <taxon>Kickxellomycetes</taxon>
        <taxon>Kickxellales</taxon>
        <taxon>Kickxellaceae</taxon>
        <taxon>Linderina</taxon>
    </lineage>
</organism>
<protein>
    <recommendedName>
        <fullName evidence="7">RRM domain-containing protein</fullName>
    </recommendedName>
</protein>
<dbReference type="RefSeq" id="XP_040747857.1">
    <property type="nucleotide sequence ID" value="XM_040886263.1"/>
</dbReference>
<proteinExistence type="predicted"/>
<feature type="region of interest" description="Disordered" evidence="2">
    <location>
        <begin position="373"/>
        <end position="406"/>
    </location>
</feature>
<dbReference type="InterPro" id="IPR012677">
    <property type="entry name" value="Nucleotide-bd_a/b_plait_sf"/>
</dbReference>
<dbReference type="SUPFAM" id="SSF54928">
    <property type="entry name" value="RNA-binding domain, RBD"/>
    <property type="match status" value="1"/>
</dbReference>
<dbReference type="CDD" id="cd12446">
    <property type="entry name" value="RRM_RBM25"/>
    <property type="match status" value="1"/>
</dbReference>
<accession>A0A1Y1WN54</accession>
<dbReference type="InterPro" id="IPR002483">
    <property type="entry name" value="PWI_dom"/>
</dbReference>
<dbReference type="Pfam" id="PF00076">
    <property type="entry name" value="RRM_1"/>
    <property type="match status" value="1"/>
</dbReference>
<evidence type="ECO:0000313" key="6">
    <source>
        <dbReference type="Proteomes" id="UP000193922"/>
    </source>
</evidence>
<evidence type="ECO:0000256" key="1">
    <source>
        <dbReference type="PROSITE-ProRule" id="PRU00176"/>
    </source>
</evidence>
<name>A0A1Y1WN54_9FUNG</name>
<dbReference type="InterPro" id="IPR000504">
    <property type="entry name" value="RRM_dom"/>
</dbReference>
<dbReference type="GO" id="GO:0003729">
    <property type="term" value="F:mRNA binding"/>
    <property type="evidence" value="ECO:0007669"/>
    <property type="project" value="TreeGrafter"/>
</dbReference>
<dbReference type="PROSITE" id="PS51025">
    <property type="entry name" value="PWI"/>
    <property type="match status" value="1"/>
</dbReference>
<gene>
    <name evidence="5" type="ORF">DL89DRAFT_264463</name>
</gene>
<dbReference type="GO" id="GO:0005681">
    <property type="term" value="C:spliceosomal complex"/>
    <property type="evidence" value="ECO:0007669"/>
    <property type="project" value="TreeGrafter"/>
</dbReference>
<evidence type="ECO:0000259" key="4">
    <source>
        <dbReference type="PROSITE" id="PS51025"/>
    </source>
</evidence>
<feature type="compositionally biased region" description="Basic and acidic residues" evidence="2">
    <location>
        <begin position="182"/>
        <end position="206"/>
    </location>
</feature>